<dbReference type="InterPro" id="IPR000073">
    <property type="entry name" value="AB_hydrolase_1"/>
</dbReference>
<dbReference type="AlphaFoldDB" id="A0A1G2RDN2"/>
<feature type="domain" description="AB hydrolase-1" evidence="1">
    <location>
        <begin position="28"/>
        <end position="126"/>
    </location>
</feature>
<evidence type="ECO:0000259" key="1">
    <source>
        <dbReference type="Pfam" id="PF00561"/>
    </source>
</evidence>
<protein>
    <recommendedName>
        <fullName evidence="1">AB hydrolase-1 domain-containing protein</fullName>
    </recommendedName>
</protein>
<dbReference type="SUPFAM" id="SSF53474">
    <property type="entry name" value="alpha/beta-Hydrolases"/>
    <property type="match status" value="1"/>
</dbReference>
<reference evidence="2 3" key="1">
    <citation type="journal article" date="2016" name="Nat. Commun.">
        <title>Thousands of microbial genomes shed light on interconnected biogeochemical processes in an aquifer system.</title>
        <authorList>
            <person name="Anantharaman K."/>
            <person name="Brown C.T."/>
            <person name="Hug L.A."/>
            <person name="Sharon I."/>
            <person name="Castelle C.J."/>
            <person name="Probst A.J."/>
            <person name="Thomas B.C."/>
            <person name="Singh A."/>
            <person name="Wilkins M.J."/>
            <person name="Karaoz U."/>
            <person name="Brodie E.L."/>
            <person name="Williams K.H."/>
            <person name="Hubbard S.S."/>
            <person name="Banfield J.F."/>
        </authorList>
    </citation>
    <scope>NUCLEOTIDE SEQUENCE [LARGE SCALE GENOMIC DNA]</scope>
</reference>
<name>A0A1G2RDN2_9BACT</name>
<evidence type="ECO:0000313" key="3">
    <source>
        <dbReference type="Proteomes" id="UP000177078"/>
    </source>
</evidence>
<dbReference type="PRINTS" id="PR00412">
    <property type="entry name" value="EPOXHYDRLASE"/>
</dbReference>
<accession>A0A1G2RDN2</accession>
<dbReference type="EMBL" id="MHUC01000031">
    <property type="protein sequence ID" value="OHA70382.1"/>
    <property type="molecule type" value="Genomic_DNA"/>
</dbReference>
<comment type="caution">
    <text evidence="2">The sequence shown here is derived from an EMBL/GenBank/DDBJ whole genome shotgun (WGS) entry which is preliminary data.</text>
</comment>
<gene>
    <name evidence="2" type="ORF">A3F15_02475</name>
</gene>
<dbReference type="Proteomes" id="UP000177078">
    <property type="component" value="Unassembled WGS sequence"/>
</dbReference>
<dbReference type="GO" id="GO:0003824">
    <property type="term" value="F:catalytic activity"/>
    <property type="evidence" value="ECO:0007669"/>
    <property type="project" value="InterPro"/>
</dbReference>
<dbReference type="InterPro" id="IPR029058">
    <property type="entry name" value="AB_hydrolase_fold"/>
</dbReference>
<dbReference type="STRING" id="1802457.A3F15_02475"/>
<dbReference type="InterPro" id="IPR050266">
    <property type="entry name" value="AB_hydrolase_sf"/>
</dbReference>
<dbReference type="Gene3D" id="3.40.50.1820">
    <property type="entry name" value="alpha/beta hydrolase"/>
    <property type="match status" value="1"/>
</dbReference>
<dbReference type="InterPro" id="IPR000639">
    <property type="entry name" value="Epox_hydrolase-like"/>
</dbReference>
<organism evidence="2 3">
    <name type="scientific">Candidatus Wildermuthbacteria bacterium RIFCSPHIGHO2_12_FULL_40_12</name>
    <dbReference type="NCBI Taxonomy" id="1802457"/>
    <lineage>
        <taxon>Bacteria</taxon>
        <taxon>Candidatus Wildermuthiibacteriota</taxon>
    </lineage>
</organism>
<proteinExistence type="predicted"/>
<dbReference type="PANTHER" id="PTHR43798">
    <property type="entry name" value="MONOACYLGLYCEROL LIPASE"/>
    <property type="match status" value="1"/>
</dbReference>
<dbReference type="PRINTS" id="PR00111">
    <property type="entry name" value="ABHYDROLASE"/>
</dbReference>
<sequence length="257" mass="29205">MIVESLAEKNVLINGIDINYRTLGQGMPFLILHGWGSRSEKWQEVGRMIAEKGFKVIIPDLPGFGKSQTPKAPWDLDSYCGFVESFIKAIGLNRFYLSGHSFGGAVAVKYCLNFPGKIEKLFLIDAACFRRANHRKRIFYVIAKIFKIFHFLPLYNQLRKVFYKLIVGRSDYIDMEGVMKDSYLKIIREDLGSILSAIQTPTIIIWGEKDGITTTKEAYKINEEIKVSKLEIIPGVGHSPHRKTPEFLAGKILENLT</sequence>
<dbReference type="Pfam" id="PF00561">
    <property type="entry name" value="Abhydrolase_1"/>
    <property type="match status" value="1"/>
</dbReference>
<evidence type="ECO:0000313" key="2">
    <source>
        <dbReference type="EMBL" id="OHA70382.1"/>
    </source>
</evidence>